<evidence type="ECO:0000313" key="3">
    <source>
        <dbReference type="Proteomes" id="UP000784294"/>
    </source>
</evidence>
<dbReference type="Proteomes" id="UP000784294">
    <property type="component" value="Unassembled WGS sequence"/>
</dbReference>
<name>A0A448X8T5_9PLAT</name>
<feature type="region of interest" description="Disordered" evidence="1">
    <location>
        <begin position="86"/>
        <end position="127"/>
    </location>
</feature>
<reference evidence="2" key="1">
    <citation type="submission" date="2018-11" db="EMBL/GenBank/DDBJ databases">
        <authorList>
            <consortium name="Pathogen Informatics"/>
        </authorList>
    </citation>
    <scope>NUCLEOTIDE SEQUENCE</scope>
</reference>
<proteinExistence type="predicted"/>
<dbReference type="EMBL" id="CAAALY010117970">
    <property type="protein sequence ID" value="VEL31041.1"/>
    <property type="molecule type" value="Genomic_DNA"/>
</dbReference>
<dbReference type="AlphaFoldDB" id="A0A448X8T5"/>
<protein>
    <submittedName>
        <fullName evidence="2">Uncharacterized protein</fullName>
    </submittedName>
</protein>
<evidence type="ECO:0000256" key="1">
    <source>
        <dbReference type="SAM" id="MobiDB-lite"/>
    </source>
</evidence>
<gene>
    <name evidence="2" type="ORF">PXEA_LOCUS24481</name>
</gene>
<comment type="caution">
    <text evidence="2">The sequence shown here is derived from an EMBL/GenBank/DDBJ whole genome shotgun (WGS) entry which is preliminary data.</text>
</comment>
<keyword evidence="3" id="KW-1185">Reference proteome</keyword>
<organism evidence="2 3">
    <name type="scientific">Protopolystoma xenopodis</name>
    <dbReference type="NCBI Taxonomy" id="117903"/>
    <lineage>
        <taxon>Eukaryota</taxon>
        <taxon>Metazoa</taxon>
        <taxon>Spiralia</taxon>
        <taxon>Lophotrochozoa</taxon>
        <taxon>Platyhelminthes</taxon>
        <taxon>Monogenea</taxon>
        <taxon>Polyopisthocotylea</taxon>
        <taxon>Polystomatidea</taxon>
        <taxon>Polystomatidae</taxon>
        <taxon>Protopolystoma</taxon>
    </lineage>
</organism>
<sequence>MYNSFPVCLASNLSPSSESRAIISLPKLSASLNPAENSHPELSASETHLQYVQPSVSTGHYPSGSSIQQIHFDSLSTGFLNDNSLLYSSQEGHSKPQSISPHNREQSLPQFHQTPNHHLQHNHPSQHYNPTPPILAREVALTGQTTEAFNHHLATHPPTLSPNNVNSHHLNQSRNSLSYTIQGDNGNPVSYIDESMHLSPHRLEPFLGSSSQYPNSFLANHIINKFVLST</sequence>
<accession>A0A448X8T5</accession>
<evidence type="ECO:0000313" key="2">
    <source>
        <dbReference type="EMBL" id="VEL31041.1"/>
    </source>
</evidence>